<reference evidence="5 6" key="1">
    <citation type="journal article" date="2021" name="Cell">
        <title>Tracing the genetic footprints of vertebrate landing in non-teleost ray-finned fishes.</title>
        <authorList>
            <person name="Bi X."/>
            <person name="Wang K."/>
            <person name="Yang L."/>
            <person name="Pan H."/>
            <person name="Jiang H."/>
            <person name="Wei Q."/>
            <person name="Fang M."/>
            <person name="Yu H."/>
            <person name="Zhu C."/>
            <person name="Cai Y."/>
            <person name="He Y."/>
            <person name="Gan X."/>
            <person name="Zeng H."/>
            <person name="Yu D."/>
            <person name="Zhu Y."/>
            <person name="Jiang H."/>
            <person name="Qiu Q."/>
            <person name="Yang H."/>
            <person name="Zhang Y.E."/>
            <person name="Wang W."/>
            <person name="Zhu M."/>
            <person name="He S."/>
            <person name="Zhang G."/>
        </authorList>
    </citation>
    <scope>NUCLEOTIDE SEQUENCE [LARGE SCALE GENOMIC DNA]</scope>
    <source>
        <strain evidence="5">Bchr_013</strain>
    </source>
</reference>
<dbReference type="GO" id="GO:0042981">
    <property type="term" value="P:regulation of apoptotic process"/>
    <property type="evidence" value="ECO:0007669"/>
    <property type="project" value="InterPro"/>
</dbReference>
<proteinExistence type="inferred from homology"/>
<dbReference type="GO" id="GO:0051400">
    <property type="term" value="F:BH domain binding"/>
    <property type="evidence" value="ECO:0007669"/>
    <property type="project" value="TreeGrafter"/>
</dbReference>
<dbReference type="InterPro" id="IPR002475">
    <property type="entry name" value="Bcl2-like"/>
</dbReference>
<comment type="caution">
    <text evidence="5">The sequence shown here is derived from an EMBL/GenBank/DDBJ whole genome shotgun (WGS) entry which is preliminary data.</text>
</comment>
<dbReference type="InterPro" id="IPR026298">
    <property type="entry name" value="Bcl-2_fam"/>
</dbReference>
<dbReference type="Gene3D" id="1.10.437.10">
    <property type="entry name" value="Blc2-like"/>
    <property type="match status" value="1"/>
</dbReference>
<feature type="compositionally biased region" description="Basic and acidic residues" evidence="3">
    <location>
        <begin position="250"/>
        <end position="265"/>
    </location>
</feature>
<dbReference type="GO" id="GO:0005741">
    <property type="term" value="C:mitochondrial outer membrane"/>
    <property type="evidence" value="ECO:0007669"/>
    <property type="project" value="TreeGrafter"/>
</dbReference>
<dbReference type="CDD" id="cd06845">
    <property type="entry name" value="Bcl-2_like"/>
    <property type="match status" value="1"/>
</dbReference>
<dbReference type="Pfam" id="PF00452">
    <property type="entry name" value="Bcl-2"/>
    <property type="match status" value="1"/>
</dbReference>
<dbReference type="Proteomes" id="UP000886611">
    <property type="component" value="Unassembled WGS sequence"/>
</dbReference>
<accession>A0A8X8BKC3</accession>
<dbReference type="GO" id="GO:0001836">
    <property type="term" value="P:release of cytochrome c from mitochondria"/>
    <property type="evidence" value="ECO:0007669"/>
    <property type="project" value="TreeGrafter"/>
</dbReference>
<dbReference type="PROSITE" id="PS01080">
    <property type="entry name" value="BH1"/>
    <property type="match status" value="1"/>
</dbReference>
<dbReference type="SUPFAM" id="SSF56854">
    <property type="entry name" value="Bcl-2 inhibitors of programmed cell death"/>
    <property type="match status" value="1"/>
</dbReference>
<dbReference type="GO" id="GO:0008630">
    <property type="term" value="P:intrinsic apoptotic signaling pathway in response to DNA damage"/>
    <property type="evidence" value="ECO:0007669"/>
    <property type="project" value="TreeGrafter"/>
</dbReference>
<dbReference type="PROSITE" id="PS50062">
    <property type="entry name" value="BCL2_FAMILY"/>
    <property type="match status" value="1"/>
</dbReference>
<evidence type="ECO:0000256" key="2">
    <source>
        <dbReference type="ARBA" id="ARBA00022703"/>
    </source>
</evidence>
<feature type="compositionally biased region" description="Basic and acidic residues" evidence="3">
    <location>
        <begin position="232"/>
        <end position="242"/>
    </location>
</feature>
<dbReference type="PANTHER" id="PTHR11256:SF11">
    <property type="entry name" value="APOPTOSIS REGULATOR BCL-2"/>
    <property type="match status" value="1"/>
</dbReference>
<feature type="domain" description="Bcl-2 Bcl-2 homology region 1-3" evidence="4">
    <location>
        <begin position="76"/>
        <end position="174"/>
    </location>
</feature>
<evidence type="ECO:0000313" key="6">
    <source>
        <dbReference type="Proteomes" id="UP000886611"/>
    </source>
</evidence>
<evidence type="ECO:0000256" key="3">
    <source>
        <dbReference type="SAM" id="MobiDB-lite"/>
    </source>
</evidence>
<protein>
    <submittedName>
        <fullName evidence="5">BCL2 regulator</fullName>
    </submittedName>
</protein>
<dbReference type="PRINTS" id="PR01862">
    <property type="entry name" value="BCL2FAMILY"/>
</dbReference>
<dbReference type="PANTHER" id="PTHR11256">
    <property type="entry name" value="BCL-2 RELATED"/>
    <property type="match status" value="1"/>
</dbReference>
<dbReference type="InterPro" id="IPR020717">
    <property type="entry name" value="Bcl2_BH1_motif_CS"/>
</dbReference>
<dbReference type="InterPro" id="IPR046371">
    <property type="entry name" value="Bcl-2_BH1-3"/>
</dbReference>
<gene>
    <name evidence="5" type="primary">Bcl2</name>
    <name evidence="5" type="ORF">GTO96_0018035</name>
</gene>
<dbReference type="InterPro" id="IPR036834">
    <property type="entry name" value="Bcl-2-like_sf"/>
</dbReference>
<evidence type="ECO:0000313" key="5">
    <source>
        <dbReference type="EMBL" id="KAG2458621.1"/>
    </source>
</evidence>
<dbReference type="SMART" id="SM00337">
    <property type="entry name" value="BCL"/>
    <property type="match status" value="1"/>
</dbReference>
<dbReference type="EMBL" id="JAATIS010007298">
    <property type="protein sequence ID" value="KAG2458621.1"/>
    <property type="molecule type" value="Genomic_DNA"/>
</dbReference>
<feature type="non-terminal residue" evidence="5">
    <location>
        <position position="313"/>
    </location>
</feature>
<evidence type="ECO:0000256" key="1">
    <source>
        <dbReference type="ARBA" id="ARBA00009458"/>
    </source>
</evidence>
<sequence>MASNRVPYDNWNIVSFYIRERLLRMGYEWEAHVLRERESPNNGSLSSSHSPQQPPRRPGALQIRPGDPHTAIHGVLRDAGDEISRRYQRDFAEMSGQLHLTPSTARRKFAAVAEELFRDGVNWGRIVAFFEFGGTMCVESVNREMTSQVDHIADWMTDYLNGPLHNWIQDNGGWFTWVAPPPGQDDNDERFCQSSYTNIGALFEDSQVDLLGAGWKEQDGNWGNESPGFNEHPAKPGEEKTGESLSLISSRRDQMAQEECSDSRNKFISPRQISPVRESPEPFSSPTPLVKPQSEVAVMSDSVVVNGNVRSLH</sequence>
<feature type="region of interest" description="Disordered" evidence="3">
    <location>
        <begin position="216"/>
        <end position="291"/>
    </location>
</feature>
<keyword evidence="6" id="KW-1185">Reference proteome</keyword>
<feature type="compositionally biased region" description="Low complexity" evidence="3">
    <location>
        <begin position="40"/>
        <end position="51"/>
    </location>
</feature>
<keyword evidence="2" id="KW-0053">Apoptosis</keyword>
<dbReference type="GO" id="GO:0097192">
    <property type="term" value="P:extrinsic apoptotic signaling pathway in absence of ligand"/>
    <property type="evidence" value="ECO:0007669"/>
    <property type="project" value="TreeGrafter"/>
</dbReference>
<dbReference type="AlphaFoldDB" id="A0A8X8BKC3"/>
<name>A0A8X8BKC3_POLSE</name>
<feature type="region of interest" description="Disordered" evidence="3">
    <location>
        <begin position="39"/>
        <end position="68"/>
    </location>
</feature>
<comment type="similarity">
    <text evidence="1">Belongs to the Bcl-2 family.</text>
</comment>
<evidence type="ECO:0000259" key="4">
    <source>
        <dbReference type="SMART" id="SM00337"/>
    </source>
</evidence>
<organism evidence="5 6">
    <name type="scientific">Polypterus senegalus</name>
    <name type="common">Senegal bichir</name>
    <dbReference type="NCBI Taxonomy" id="55291"/>
    <lineage>
        <taxon>Eukaryota</taxon>
        <taxon>Metazoa</taxon>
        <taxon>Chordata</taxon>
        <taxon>Craniata</taxon>
        <taxon>Vertebrata</taxon>
        <taxon>Euteleostomi</taxon>
        <taxon>Actinopterygii</taxon>
        <taxon>Polypteriformes</taxon>
        <taxon>Polypteridae</taxon>
        <taxon>Polypterus</taxon>
    </lineage>
</organism>
<feature type="non-terminal residue" evidence="5">
    <location>
        <position position="1"/>
    </location>
</feature>